<evidence type="ECO:0000256" key="4">
    <source>
        <dbReference type="ARBA" id="ARBA00023315"/>
    </source>
</evidence>
<dbReference type="EMBL" id="CP119075">
    <property type="protein sequence ID" value="WED66354.1"/>
    <property type="molecule type" value="Genomic_DNA"/>
</dbReference>
<dbReference type="PANTHER" id="PTHR23416:SF23">
    <property type="entry name" value="ACETYLTRANSFERASE C18B11.09C-RELATED"/>
    <property type="match status" value="1"/>
</dbReference>
<dbReference type="RefSeq" id="WP_330927844.1">
    <property type="nucleotide sequence ID" value="NZ_CP119075.1"/>
</dbReference>
<dbReference type="Pfam" id="PF00132">
    <property type="entry name" value="Hexapep"/>
    <property type="match status" value="1"/>
</dbReference>
<gene>
    <name evidence="5" type="ORF">PXH66_05775</name>
</gene>
<dbReference type="InterPro" id="IPR001451">
    <property type="entry name" value="Hexapep"/>
</dbReference>
<dbReference type="GO" id="GO:0005829">
    <property type="term" value="C:cytosol"/>
    <property type="evidence" value="ECO:0007669"/>
    <property type="project" value="TreeGrafter"/>
</dbReference>
<dbReference type="PROSITE" id="PS00101">
    <property type="entry name" value="HEXAPEP_TRANSFERASES"/>
    <property type="match status" value="1"/>
</dbReference>
<dbReference type="Gene3D" id="2.160.10.10">
    <property type="entry name" value="Hexapeptide repeat proteins"/>
    <property type="match status" value="1"/>
</dbReference>
<dbReference type="CDD" id="cd04647">
    <property type="entry name" value="LbH_MAT_like"/>
    <property type="match status" value="1"/>
</dbReference>
<dbReference type="InterPro" id="IPR011004">
    <property type="entry name" value="Trimer_LpxA-like_sf"/>
</dbReference>
<keyword evidence="2" id="KW-0808">Transferase</keyword>
<protein>
    <submittedName>
        <fullName evidence="5">Acyltransferase</fullName>
    </submittedName>
</protein>
<proteinExistence type="inferred from homology"/>
<evidence type="ECO:0000313" key="5">
    <source>
        <dbReference type="EMBL" id="WED66354.1"/>
    </source>
</evidence>
<dbReference type="AlphaFoldDB" id="A0AAF0CQR9"/>
<dbReference type="InterPro" id="IPR018357">
    <property type="entry name" value="Hexapep_transf_CS"/>
</dbReference>
<keyword evidence="6" id="KW-1185">Reference proteome</keyword>
<organism evidence="5 6">
    <name type="scientific">Synoicihabitans lomoniglobus</name>
    <dbReference type="NCBI Taxonomy" id="2909285"/>
    <lineage>
        <taxon>Bacteria</taxon>
        <taxon>Pseudomonadati</taxon>
        <taxon>Verrucomicrobiota</taxon>
        <taxon>Opitutia</taxon>
        <taxon>Opitutales</taxon>
        <taxon>Opitutaceae</taxon>
        <taxon>Synoicihabitans</taxon>
    </lineage>
</organism>
<dbReference type="SUPFAM" id="SSF51161">
    <property type="entry name" value="Trimeric LpxA-like enzymes"/>
    <property type="match status" value="1"/>
</dbReference>
<dbReference type="KEGG" id="slom:PXH66_05775"/>
<reference evidence="5" key="1">
    <citation type="submission" date="2023-03" db="EMBL/GenBank/DDBJ databases">
        <title>Lomoglobus Profundus gen. nov., sp. nov., a novel member of the phylum Verrucomicrobia, isolated from deep-marine sediment of South China Sea.</title>
        <authorList>
            <person name="Ahmad T."/>
            <person name="Ishaq S.E."/>
            <person name="Wang F."/>
        </authorList>
    </citation>
    <scope>NUCLEOTIDE SEQUENCE</scope>
    <source>
        <strain evidence="5">LMO-M01</strain>
    </source>
</reference>
<dbReference type="Proteomes" id="UP001218638">
    <property type="component" value="Chromosome"/>
</dbReference>
<sequence>MDKRLLAGTVLTYAYNHWLSNCPSRRVRRAFLRCYLGDMRHGTGVQMGCKFLNARKVHLGERNVINFGCLFDGRKFVIRTGSDVSIGPEASILTLGHDPQSPDFADRGGDVIIGNRVWIGYRAIILPGVNIGEGAVVAAGSVVSRDVEPYSIVAGIPARYVKNRERNLVYLSSHNPWLI</sequence>
<evidence type="ECO:0000256" key="1">
    <source>
        <dbReference type="ARBA" id="ARBA00007274"/>
    </source>
</evidence>
<evidence type="ECO:0000313" key="6">
    <source>
        <dbReference type="Proteomes" id="UP001218638"/>
    </source>
</evidence>
<evidence type="ECO:0000256" key="2">
    <source>
        <dbReference type="ARBA" id="ARBA00022679"/>
    </source>
</evidence>
<evidence type="ECO:0000256" key="3">
    <source>
        <dbReference type="ARBA" id="ARBA00022737"/>
    </source>
</evidence>
<comment type="similarity">
    <text evidence="1">Belongs to the transferase hexapeptide repeat family.</text>
</comment>
<dbReference type="InterPro" id="IPR051159">
    <property type="entry name" value="Hexapeptide_acetyltransf"/>
</dbReference>
<name>A0AAF0CQR9_9BACT</name>
<accession>A0AAF0CQR9</accession>
<dbReference type="PANTHER" id="PTHR23416">
    <property type="entry name" value="SIALIC ACID SYNTHASE-RELATED"/>
    <property type="match status" value="1"/>
</dbReference>
<keyword evidence="3" id="KW-0677">Repeat</keyword>
<keyword evidence="4 5" id="KW-0012">Acyltransferase</keyword>
<dbReference type="GO" id="GO:0008374">
    <property type="term" value="F:O-acyltransferase activity"/>
    <property type="evidence" value="ECO:0007669"/>
    <property type="project" value="TreeGrafter"/>
</dbReference>